<dbReference type="Proteomes" id="UP000018888">
    <property type="component" value="Unassembled WGS sequence"/>
</dbReference>
<gene>
    <name evidence="1" type="ORF">GLOIN_2v210176</name>
</gene>
<sequence length="285" mass="33104">MMILSLIIPYQSFNLLNQGNHRFLPERLLHILHLQSQEKNLIGYFHLTKMQFHIQMKMKIVLKKLGYHAEVLPQEHLNVVEELHHRQRKVLFFIFSIYYLDYIVFETLFSSRYLEPESVPETPVSKPNFTPSQNSSVFPMELAITSISFGPGLAIFSEPDCYVTLEKNKILIGLKKDGHDPTEIEIWKNYIDDINYSVEKDLSTGYPMLEVTVNIGQYITRFDMVILDGEHSSVVFKFVNLDLNFEPGLLADSGIIVDEGNDTIDLRTLFQRWSAIEMDENASYF</sequence>
<evidence type="ECO:0000313" key="2">
    <source>
        <dbReference type="Proteomes" id="UP000018888"/>
    </source>
</evidence>
<name>A0A2P4PTN2_RHIID</name>
<accession>A0A2P4PTN2</accession>
<comment type="caution">
    <text evidence="1">The sequence shown here is derived from an EMBL/GenBank/DDBJ whole genome shotgun (WGS) entry which is preliminary data.</text>
</comment>
<organism evidence="1 2">
    <name type="scientific">Rhizophagus irregularis (strain DAOM 181602 / DAOM 197198 / MUCL 43194)</name>
    <name type="common">Arbuscular mycorrhizal fungus</name>
    <name type="synonym">Glomus intraradices</name>
    <dbReference type="NCBI Taxonomy" id="747089"/>
    <lineage>
        <taxon>Eukaryota</taxon>
        <taxon>Fungi</taxon>
        <taxon>Fungi incertae sedis</taxon>
        <taxon>Mucoromycota</taxon>
        <taxon>Glomeromycotina</taxon>
        <taxon>Glomeromycetes</taxon>
        <taxon>Glomerales</taxon>
        <taxon>Glomeraceae</taxon>
        <taxon>Rhizophagus</taxon>
    </lineage>
</organism>
<keyword evidence="2" id="KW-1185">Reference proteome</keyword>
<evidence type="ECO:0000313" key="1">
    <source>
        <dbReference type="EMBL" id="POG68737.1"/>
    </source>
</evidence>
<protein>
    <submittedName>
        <fullName evidence="1">Uncharacterized protein</fullName>
    </submittedName>
</protein>
<dbReference type="EMBL" id="AUPC02000148">
    <property type="protein sequence ID" value="POG68737.1"/>
    <property type="molecule type" value="Genomic_DNA"/>
</dbReference>
<reference evidence="1 2" key="2">
    <citation type="journal article" date="2018" name="New Phytol.">
        <title>High intraspecific genome diversity in the model arbuscular mycorrhizal symbiont Rhizophagus irregularis.</title>
        <authorList>
            <person name="Chen E.C.H."/>
            <person name="Morin E."/>
            <person name="Beaudet D."/>
            <person name="Noel J."/>
            <person name="Yildirir G."/>
            <person name="Ndikumana S."/>
            <person name="Charron P."/>
            <person name="St-Onge C."/>
            <person name="Giorgi J."/>
            <person name="Kruger M."/>
            <person name="Marton T."/>
            <person name="Ropars J."/>
            <person name="Grigoriev I.V."/>
            <person name="Hainaut M."/>
            <person name="Henrissat B."/>
            <person name="Roux C."/>
            <person name="Martin F."/>
            <person name="Corradi N."/>
        </authorList>
    </citation>
    <scope>NUCLEOTIDE SEQUENCE [LARGE SCALE GENOMIC DNA]</scope>
    <source>
        <strain evidence="1 2">DAOM 197198</strain>
    </source>
</reference>
<proteinExistence type="predicted"/>
<dbReference type="VEuPathDB" id="FungiDB:RhiirFUN_007598"/>
<reference evidence="1 2" key="1">
    <citation type="journal article" date="2013" name="Proc. Natl. Acad. Sci. U.S.A.">
        <title>Genome of an arbuscular mycorrhizal fungus provides insight into the oldest plant symbiosis.</title>
        <authorList>
            <person name="Tisserant E."/>
            <person name="Malbreil M."/>
            <person name="Kuo A."/>
            <person name="Kohler A."/>
            <person name="Symeonidi A."/>
            <person name="Balestrini R."/>
            <person name="Charron P."/>
            <person name="Duensing N."/>
            <person name="Frei Dit Frey N."/>
            <person name="Gianinazzi-Pearson V."/>
            <person name="Gilbert L.B."/>
            <person name="Handa Y."/>
            <person name="Herr J.R."/>
            <person name="Hijri M."/>
            <person name="Koul R."/>
            <person name="Kawaguchi M."/>
            <person name="Krajinski F."/>
            <person name="Lammers P.J."/>
            <person name="Masclaux F.G."/>
            <person name="Murat C."/>
            <person name="Morin E."/>
            <person name="Ndikumana S."/>
            <person name="Pagni M."/>
            <person name="Petitpierre D."/>
            <person name="Requena N."/>
            <person name="Rosikiewicz P."/>
            <person name="Riley R."/>
            <person name="Saito K."/>
            <person name="San Clemente H."/>
            <person name="Shapiro H."/>
            <person name="van Tuinen D."/>
            <person name="Becard G."/>
            <person name="Bonfante P."/>
            <person name="Paszkowski U."/>
            <person name="Shachar-Hill Y.Y."/>
            <person name="Tuskan G.A."/>
            <person name="Young P.W."/>
            <person name="Sanders I.R."/>
            <person name="Henrissat B."/>
            <person name="Rensing S.A."/>
            <person name="Grigoriev I.V."/>
            <person name="Corradi N."/>
            <person name="Roux C."/>
            <person name="Martin F."/>
        </authorList>
    </citation>
    <scope>NUCLEOTIDE SEQUENCE [LARGE SCALE GENOMIC DNA]</scope>
    <source>
        <strain evidence="1 2">DAOM 197198</strain>
    </source>
</reference>
<dbReference type="AlphaFoldDB" id="A0A2P4PTN2"/>